<feature type="region of interest" description="Disordered" evidence="1">
    <location>
        <begin position="137"/>
        <end position="171"/>
    </location>
</feature>
<evidence type="ECO:0000256" key="1">
    <source>
        <dbReference type="SAM" id="MobiDB-lite"/>
    </source>
</evidence>
<evidence type="ECO:0000256" key="2">
    <source>
        <dbReference type="SAM" id="SignalP"/>
    </source>
</evidence>
<gene>
    <name evidence="3" type="ORF">D7V21_00980</name>
</gene>
<dbReference type="Proteomes" id="UP000269001">
    <property type="component" value="Unassembled WGS sequence"/>
</dbReference>
<accession>A0A3A8EZN0</accession>
<keyword evidence="4" id="KW-1185">Reference proteome</keyword>
<dbReference type="AlphaFoldDB" id="A0A3A8EZN0"/>
<feature type="chain" id="PRO_5017335399" evidence="2">
    <location>
        <begin position="31"/>
        <end position="313"/>
    </location>
</feature>
<dbReference type="Pfam" id="PF10670">
    <property type="entry name" value="DUF4198"/>
    <property type="match status" value="1"/>
</dbReference>
<evidence type="ECO:0000313" key="3">
    <source>
        <dbReference type="EMBL" id="RKG36200.1"/>
    </source>
</evidence>
<evidence type="ECO:0000313" key="4">
    <source>
        <dbReference type="Proteomes" id="UP000269001"/>
    </source>
</evidence>
<organism evidence="3 4">
    <name type="scientific">Acinetobacter guerrae</name>
    <dbReference type="NCBI Taxonomy" id="1843371"/>
    <lineage>
        <taxon>Bacteria</taxon>
        <taxon>Pseudomonadati</taxon>
        <taxon>Pseudomonadota</taxon>
        <taxon>Gammaproteobacteria</taxon>
        <taxon>Moraxellales</taxon>
        <taxon>Moraxellaceae</taxon>
        <taxon>Acinetobacter</taxon>
    </lineage>
</organism>
<protein>
    <submittedName>
        <fullName evidence="3">DUF4198 domain-containing protein</fullName>
    </submittedName>
</protein>
<dbReference type="InterPro" id="IPR019613">
    <property type="entry name" value="DUF4198"/>
</dbReference>
<name>A0A3A8EZN0_9GAMM</name>
<reference evidence="3 4" key="1">
    <citation type="submission" date="2018-09" db="EMBL/GenBank/DDBJ databases">
        <title>The draft genome of Acinetobacter spp. strains.</title>
        <authorList>
            <person name="Qin J."/>
            <person name="Feng Y."/>
            <person name="Zong Z."/>
        </authorList>
    </citation>
    <scope>NUCLEOTIDE SEQUENCE [LARGE SCALE GENOMIC DNA]</scope>
    <source>
        <strain evidence="3 4">WCHAc060096</strain>
    </source>
</reference>
<proteinExistence type="predicted"/>
<keyword evidence="2" id="KW-0732">Signal</keyword>
<feature type="compositionally biased region" description="Polar residues" evidence="1">
    <location>
        <begin position="138"/>
        <end position="147"/>
    </location>
</feature>
<sequence length="313" mass="34659">MRYDIFLRDFFMRTSWLQALILTSALPVLASAHTASPYILPDVFDTSSANSVSFQSSITLEKFFVPSFNFKTSYVISTPSGQQKNLDAAAALKKFNVAEFDLSEDGTYRIRTQNAIGNPSKYALVDGRWLRVRANRMPMQNPNQTNKPADAAKTEQRPATPANNQPPRFVSEDQLPKNAQVVEVTNHLIAESFVTKGKPSPIPAISNKGLEVKLITHPGELYAGEGLKAQVLFNGKPVPNLEIDVFKGADNYDLNAQREQPHAKTNSKGEVEIKFEKTGIYLITTTYPEANPDATKKPVSDIYTYGLTVEVAE</sequence>
<feature type="signal peptide" evidence="2">
    <location>
        <begin position="1"/>
        <end position="30"/>
    </location>
</feature>
<dbReference type="EMBL" id="RAXU01000001">
    <property type="protein sequence ID" value="RKG36200.1"/>
    <property type="molecule type" value="Genomic_DNA"/>
</dbReference>
<comment type="caution">
    <text evidence="3">The sequence shown here is derived from an EMBL/GenBank/DDBJ whole genome shotgun (WGS) entry which is preliminary data.</text>
</comment>